<protein>
    <submittedName>
        <fullName evidence="2">Uncharacterized protein</fullName>
    </submittedName>
</protein>
<keyword evidence="1" id="KW-0812">Transmembrane</keyword>
<name>A0A928VQ46_9CYAN</name>
<evidence type="ECO:0000313" key="2">
    <source>
        <dbReference type="EMBL" id="MBE9032616.1"/>
    </source>
</evidence>
<reference evidence="2" key="1">
    <citation type="submission" date="2020-10" db="EMBL/GenBank/DDBJ databases">
        <authorList>
            <person name="Castelo-Branco R."/>
            <person name="Eusebio N."/>
            <person name="Adriana R."/>
            <person name="Vieira A."/>
            <person name="Brugerolle De Fraissinette N."/>
            <person name="Rezende De Castro R."/>
            <person name="Schneider M.P."/>
            <person name="Vasconcelos V."/>
            <person name="Leao P.N."/>
        </authorList>
    </citation>
    <scope>NUCLEOTIDE SEQUENCE</scope>
    <source>
        <strain evidence="2">LEGE 11480</strain>
    </source>
</reference>
<sequence length="142" mass="15539">MLIFWLLLGVLAAIVFVAIARRQASQENLILALGLLVAALVYVGFAWLGRVDSQWQLIELLGVGLYGLCALLGVMYSPWWLMVGWLVHPLWDVGLHLLKAGATFTPEWYVLMCIGFDVLVAANIAVRQLGGVCLTDASRAAK</sequence>
<dbReference type="Pfam" id="PF19473">
    <property type="entry name" value="DUF6010"/>
    <property type="match status" value="1"/>
</dbReference>
<dbReference type="Proteomes" id="UP000625316">
    <property type="component" value="Unassembled WGS sequence"/>
</dbReference>
<feature type="transmembrane region" description="Helical" evidence="1">
    <location>
        <begin position="30"/>
        <end position="48"/>
    </location>
</feature>
<proteinExistence type="predicted"/>
<dbReference type="EMBL" id="JADEXQ010000114">
    <property type="protein sequence ID" value="MBE9032616.1"/>
    <property type="molecule type" value="Genomic_DNA"/>
</dbReference>
<keyword evidence="1" id="KW-1133">Transmembrane helix</keyword>
<feature type="transmembrane region" description="Helical" evidence="1">
    <location>
        <begin position="60"/>
        <end position="88"/>
    </location>
</feature>
<organism evidence="2 3">
    <name type="scientific">Romeriopsis navalis LEGE 11480</name>
    <dbReference type="NCBI Taxonomy" id="2777977"/>
    <lineage>
        <taxon>Bacteria</taxon>
        <taxon>Bacillati</taxon>
        <taxon>Cyanobacteriota</taxon>
        <taxon>Cyanophyceae</taxon>
        <taxon>Leptolyngbyales</taxon>
        <taxon>Leptolyngbyaceae</taxon>
        <taxon>Romeriopsis</taxon>
        <taxon>Romeriopsis navalis</taxon>
    </lineage>
</organism>
<comment type="caution">
    <text evidence="2">The sequence shown here is derived from an EMBL/GenBank/DDBJ whole genome shotgun (WGS) entry which is preliminary data.</text>
</comment>
<dbReference type="InterPro" id="IPR046052">
    <property type="entry name" value="DUF6010"/>
</dbReference>
<accession>A0A928VQ46</accession>
<dbReference type="AlphaFoldDB" id="A0A928VQ46"/>
<dbReference type="RefSeq" id="WP_264327433.1">
    <property type="nucleotide sequence ID" value="NZ_JADEXQ010000114.1"/>
</dbReference>
<evidence type="ECO:0000313" key="3">
    <source>
        <dbReference type="Proteomes" id="UP000625316"/>
    </source>
</evidence>
<gene>
    <name evidence="2" type="ORF">IQ266_23030</name>
</gene>
<keyword evidence="3" id="KW-1185">Reference proteome</keyword>
<keyword evidence="1" id="KW-0472">Membrane</keyword>
<feature type="transmembrane region" description="Helical" evidence="1">
    <location>
        <begin position="108"/>
        <end position="126"/>
    </location>
</feature>
<evidence type="ECO:0000256" key="1">
    <source>
        <dbReference type="SAM" id="Phobius"/>
    </source>
</evidence>